<dbReference type="PANTHER" id="PTHR33376">
    <property type="match status" value="1"/>
</dbReference>
<protein>
    <submittedName>
        <fullName evidence="3">TRAP-type C4-dicarboxylate transport system, substrate-binding protein</fullName>
    </submittedName>
</protein>
<organism evidence="3 4">
    <name type="scientific">Marinobacter daqiaonensis</name>
    <dbReference type="NCBI Taxonomy" id="650891"/>
    <lineage>
        <taxon>Bacteria</taxon>
        <taxon>Pseudomonadati</taxon>
        <taxon>Pseudomonadota</taxon>
        <taxon>Gammaproteobacteria</taxon>
        <taxon>Pseudomonadales</taxon>
        <taxon>Marinobacteraceae</taxon>
        <taxon>Marinobacter</taxon>
    </lineage>
</organism>
<reference evidence="3 4" key="1">
    <citation type="submission" date="2016-10" db="EMBL/GenBank/DDBJ databases">
        <authorList>
            <person name="de Groot N.N."/>
        </authorList>
    </citation>
    <scope>NUCLEOTIDE SEQUENCE [LARGE SCALE GENOMIC DNA]</scope>
    <source>
        <strain evidence="3 4">CGMCC 1.9167</strain>
    </source>
</reference>
<dbReference type="RefSeq" id="WP_227662919.1">
    <property type="nucleotide sequence ID" value="NZ_FOYW01000001.1"/>
</dbReference>
<sequence>MKLGMIASSVLAASIAAIPYSYAQRTLSHAHAYPSGTLPHEAAKQYAADVEAFSGGELAIKVYPLTLLSGSEMSDGIRDGLADSGQVLTVYFPSLYPHTNMVNESSMQLQLFDPDLVDNGRGALAFEGAMSEFIFEHCPECNQEYADQNQVYTGNSASARYSLLCTQEVTELAHMDGLRLRVAGAHWSRWIHELGGTSVSMTIGELTEALDQGVVDCTASALPELINLGMTDVVTDITTDIPGGVYAGASTASTNQDVWQSLTPDQRRALLKAGAYYAAALPYESVIRVGQTLDRAREAGIRIHQASPEVLQATREFVEKDLRRNIGYYATRHGITRGEEMLAQFRELLEKWVHLVQDIDSTEALGDLYWNEVYSKVNVLEHGV</sequence>
<evidence type="ECO:0000313" key="3">
    <source>
        <dbReference type="EMBL" id="SFR61074.1"/>
    </source>
</evidence>
<dbReference type="Gene3D" id="3.40.190.170">
    <property type="entry name" value="Bacterial extracellular solute-binding protein, family 7"/>
    <property type="match status" value="1"/>
</dbReference>
<proteinExistence type="predicted"/>
<evidence type="ECO:0000256" key="1">
    <source>
        <dbReference type="ARBA" id="ARBA00022729"/>
    </source>
</evidence>
<dbReference type="EMBL" id="FOYW01000001">
    <property type="protein sequence ID" value="SFR61074.1"/>
    <property type="molecule type" value="Genomic_DNA"/>
</dbReference>
<feature type="chain" id="PRO_5011728344" evidence="2">
    <location>
        <begin position="24"/>
        <end position="384"/>
    </location>
</feature>
<keyword evidence="4" id="KW-1185">Reference proteome</keyword>
<accession>A0A1I6I344</accession>
<dbReference type="STRING" id="650891.SAMN05216203_1764"/>
<name>A0A1I6I344_9GAMM</name>
<dbReference type="Proteomes" id="UP000198644">
    <property type="component" value="Unassembled WGS sequence"/>
</dbReference>
<dbReference type="InterPro" id="IPR038404">
    <property type="entry name" value="TRAP_DctP_sf"/>
</dbReference>
<feature type="signal peptide" evidence="2">
    <location>
        <begin position="1"/>
        <end position="23"/>
    </location>
</feature>
<evidence type="ECO:0000256" key="2">
    <source>
        <dbReference type="SAM" id="SignalP"/>
    </source>
</evidence>
<dbReference type="InterPro" id="IPR018389">
    <property type="entry name" value="DctP_fam"/>
</dbReference>
<dbReference type="GO" id="GO:0055085">
    <property type="term" value="P:transmembrane transport"/>
    <property type="evidence" value="ECO:0007669"/>
    <property type="project" value="InterPro"/>
</dbReference>
<dbReference type="CDD" id="cd13666">
    <property type="entry name" value="PBP2_TRAP_DctP_like_1"/>
    <property type="match status" value="1"/>
</dbReference>
<gene>
    <name evidence="3" type="ORF">SAMN05216203_1764</name>
</gene>
<keyword evidence="1 2" id="KW-0732">Signal</keyword>
<dbReference type="AlphaFoldDB" id="A0A1I6I344"/>
<evidence type="ECO:0000313" key="4">
    <source>
        <dbReference type="Proteomes" id="UP000198644"/>
    </source>
</evidence>
<dbReference type="Pfam" id="PF03480">
    <property type="entry name" value="DctP"/>
    <property type="match status" value="1"/>
</dbReference>
<dbReference type="PANTHER" id="PTHR33376:SF5">
    <property type="entry name" value="EXTRACYTOPLASMIC SOLUTE RECEPTOR PROTEIN"/>
    <property type="match status" value="1"/>
</dbReference>